<organism evidence="1 2">
    <name type="scientific">Smallanthus sonchifolius</name>
    <dbReference type="NCBI Taxonomy" id="185202"/>
    <lineage>
        <taxon>Eukaryota</taxon>
        <taxon>Viridiplantae</taxon>
        <taxon>Streptophyta</taxon>
        <taxon>Embryophyta</taxon>
        <taxon>Tracheophyta</taxon>
        <taxon>Spermatophyta</taxon>
        <taxon>Magnoliopsida</taxon>
        <taxon>eudicotyledons</taxon>
        <taxon>Gunneridae</taxon>
        <taxon>Pentapetalae</taxon>
        <taxon>asterids</taxon>
        <taxon>campanulids</taxon>
        <taxon>Asterales</taxon>
        <taxon>Asteraceae</taxon>
        <taxon>Asteroideae</taxon>
        <taxon>Heliantheae alliance</taxon>
        <taxon>Millerieae</taxon>
        <taxon>Smallanthus</taxon>
    </lineage>
</organism>
<evidence type="ECO:0000313" key="1">
    <source>
        <dbReference type="EMBL" id="KAI3705676.1"/>
    </source>
</evidence>
<evidence type="ECO:0000313" key="2">
    <source>
        <dbReference type="Proteomes" id="UP001056120"/>
    </source>
</evidence>
<reference evidence="2" key="1">
    <citation type="journal article" date="2022" name="Mol. Ecol. Resour.">
        <title>The genomes of chicory, endive, great burdock and yacon provide insights into Asteraceae palaeo-polyploidization history and plant inulin production.</title>
        <authorList>
            <person name="Fan W."/>
            <person name="Wang S."/>
            <person name="Wang H."/>
            <person name="Wang A."/>
            <person name="Jiang F."/>
            <person name="Liu H."/>
            <person name="Zhao H."/>
            <person name="Xu D."/>
            <person name="Zhang Y."/>
        </authorList>
    </citation>
    <scope>NUCLEOTIDE SEQUENCE [LARGE SCALE GENOMIC DNA]</scope>
    <source>
        <strain evidence="2">cv. Yunnan</strain>
    </source>
</reference>
<accession>A0ACB9A7F4</accession>
<name>A0ACB9A7F4_9ASTR</name>
<proteinExistence type="predicted"/>
<reference evidence="1 2" key="2">
    <citation type="journal article" date="2022" name="Mol. Ecol. Resour.">
        <title>The genomes of chicory, endive, great burdock and yacon provide insights into Asteraceae paleo-polyploidization history and plant inulin production.</title>
        <authorList>
            <person name="Fan W."/>
            <person name="Wang S."/>
            <person name="Wang H."/>
            <person name="Wang A."/>
            <person name="Jiang F."/>
            <person name="Liu H."/>
            <person name="Zhao H."/>
            <person name="Xu D."/>
            <person name="Zhang Y."/>
        </authorList>
    </citation>
    <scope>NUCLEOTIDE SEQUENCE [LARGE SCALE GENOMIC DNA]</scope>
    <source>
        <strain evidence="2">cv. Yunnan</strain>
        <tissue evidence="1">Leaves</tissue>
    </source>
</reference>
<gene>
    <name evidence="1" type="ORF">L1987_75915</name>
</gene>
<dbReference type="Proteomes" id="UP001056120">
    <property type="component" value="Linkage Group LG25"/>
</dbReference>
<sequence>MIRDLNKAFIDEWVQFAVNKKVEILELDIENSLKDRNLRGNYEFPLTLSVCKWPYSEARVVGVPTDLRLTNLPQLKEAKIYQGLLDNVLFRQISSCVSSVQTLSFTFYVPKLTSSNKEASGCELTLESSNEYPASFYIELS</sequence>
<keyword evidence="2" id="KW-1185">Reference proteome</keyword>
<comment type="caution">
    <text evidence="1">The sequence shown here is derived from an EMBL/GenBank/DDBJ whole genome shotgun (WGS) entry which is preliminary data.</text>
</comment>
<dbReference type="EMBL" id="CM042042">
    <property type="protein sequence ID" value="KAI3705676.1"/>
    <property type="molecule type" value="Genomic_DNA"/>
</dbReference>
<protein>
    <submittedName>
        <fullName evidence="1">Uncharacterized protein</fullName>
    </submittedName>
</protein>